<dbReference type="InterPro" id="IPR011701">
    <property type="entry name" value="MFS"/>
</dbReference>
<evidence type="ECO:0000256" key="2">
    <source>
        <dbReference type="ARBA" id="ARBA00006829"/>
    </source>
</evidence>
<dbReference type="InterPro" id="IPR001958">
    <property type="entry name" value="Tet-R_TetA/multi-R_MdtG-like"/>
</dbReference>
<dbReference type="InterPro" id="IPR036259">
    <property type="entry name" value="MFS_trans_sf"/>
</dbReference>
<comment type="subcellular location">
    <subcellularLocation>
        <location evidence="1">Membrane</location>
        <topology evidence="1">Multi-pass membrane protein</topology>
    </subcellularLocation>
</comment>
<dbReference type="Gene3D" id="3.40.50.150">
    <property type="entry name" value="Vaccinia Virus protein VP39"/>
    <property type="match status" value="1"/>
</dbReference>
<name>A0A4T0WCR4_9PEZI</name>
<dbReference type="PANTHER" id="PTHR23506">
    <property type="entry name" value="GH10249P"/>
    <property type="match status" value="1"/>
</dbReference>
<feature type="transmembrane region" description="Helical" evidence="8">
    <location>
        <begin position="664"/>
        <end position="688"/>
    </location>
</feature>
<keyword evidence="5 8" id="KW-1133">Transmembrane helix</keyword>
<dbReference type="OrthoDB" id="5086884at2759"/>
<dbReference type="GO" id="GO:0008757">
    <property type="term" value="F:S-adenosylmethionine-dependent methyltransferase activity"/>
    <property type="evidence" value="ECO:0007669"/>
    <property type="project" value="InterPro"/>
</dbReference>
<evidence type="ECO:0000313" key="11">
    <source>
        <dbReference type="Proteomes" id="UP000305883"/>
    </source>
</evidence>
<feature type="transmembrane region" description="Helical" evidence="8">
    <location>
        <begin position="405"/>
        <end position="426"/>
    </location>
</feature>
<dbReference type="AlphaFoldDB" id="A0A4T0WCR4"/>
<evidence type="ECO:0000259" key="9">
    <source>
        <dbReference type="PROSITE" id="PS50850"/>
    </source>
</evidence>
<dbReference type="InterPro" id="IPR029063">
    <property type="entry name" value="SAM-dependent_MTases_sf"/>
</dbReference>
<dbReference type="InterPro" id="IPR013216">
    <property type="entry name" value="Methyltransf_11"/>
</dbReference>
<dbReference type="CDD" id="cd17325">
    <property type="entry name" value="MFS_MdtG_SLC18_like"/>
    <property type="match status" value="1"/>
</dbReference>
<accession>A0A4T0WCR4</accession>
<dbReference type="Proteomes" id="UP000305883">
    <property type="component" value="Unassembled WGS sequence"/>
</dbReference>
<dbReference type="PANTHER" id="PTHR23506:SF23">
    <property type="entry name" value="GH10249P"/>
    <property type="match status" value="1"/>
</dbReference>
<evidence type="ECO:0000256" key="7">
    <source>
        <dbReference type="SAM" id="MobiDB-lite"/>
    </source>
</evidence>
<reference evidence="10 11" key="1">
    <citation type="journal article" date="2019" name="Genome Biol. Evol.">
        <title>Genomic Plasticity Mediated by Transposable Elements in the Plant Pathogenic Fungus Colletotrichum higginsianum.</title>
        <authorList>
            <person name="Tsushima A."/>
            <person name="Gan P."/>
            <person name="Kumakura N."/>
            <person name="Narusaka M."/>
            <person name="Takano Y."/>
            <person name="Narusaka Y."/>
            <person name="Shirasu K."/>
        </authorList>
    </citation>
    <scope>NUCLEOTIDE SEQUENCE [LARGE SCALE GENOMIC DNA]</scope>
    <source>
        <strain evidence="10 11">MAFF305635-RFP</strain>
    </source>
</reference>
<proteinExistence type="inferred from homology"/>
<evidence type="ECO:0000256" key="4">
    <source>
        <dbReference type="ARBA" id="ARBA00022692"/>
    </source>
</evidence>
<dbReference type="PRINTS" id="PR01035">
    <property type="entry name" value="TCRTETA"/>
</dbReference>
<dbReference type="SUPFAM" id="SSF53335">
    <property type="entry name" value="S-adenosyl-L-methionine-dependent methyltransferases"/>
    <property type="match status" value="1"/>
</dbReference>
<dbReference type="CDD" id="cd02440">
    <property type="entry name" value="AdoMet_MTases"/>
    <property type="match status" value="1"/>
</dbReference>
<organism evidence="10 11">
    <name type="scientific">Colletotrichum higginsianum</name>
    <dbReference type="NCBI Taxonomy" id="80884"/>
    <lineage>
        <taxon>Eukaryota</taxon>
        <taxon>Fungi</taxon>
        <taxon>Dikarya</taxon>
        <taxon>Ascomycota</taxon>
        <taxon>Pezizomycotina</taxon>
        <taxon>Sordariomycetes</taxon>
        <taxon>Hypocreomycetidae</taxon>
        <taxon>Glomerellales</taxon>
        <taxon>Glomerellaceae</taxon>
        <taxon>Colletotrichum</taxon>
        <taxon>Colletotrichum destructivum species complex</taxon>
    </lineage>
</organism>
<comment type="similarity">
    <text evidence="2">Belongs to the major facilitator superfamily. Vesicular transporter family.</text>
</comment>
<feature type="transmembrane region" description="Helical" evidence="8">
    <location>
        <begin position="611"/>
        <end position="631"/>
    </location>
</feature>
<evidence type="ECO:0000256" key="1">
    <source>
        <dbReference type="ARBA" id="ARBA00004141"/>
    </source>
</evidence>
<dbReference type="Gene3D" id="1.20.1250.20">
    <property type="entry name" value="MFS general substrate transporter like domains"/>
    <property type="match status" value="1"/>
</dbReference>
<gene>
    <name evidence="10" type="ORF">CH35J_002983</name>
</gene>
<dbReference type="InterPro" id="IPR050930">
    <property type="entry name" value="MFS_Vesicular_Transporter"/>
</dbReference>
<dbReference type="Pfam" id="PF08241">
    <property type="entry name" value="Methyltransf_11"/>
    <property type="match status" value="1"/>
</dbReference>
<keyword evidence="3" id="KW-0813">Transport</keyword>
<feature type="transmembrane region" description="Helical" evidence="8">
    <location>
        <begin position="490"/>
        <end position="510"/>
    </location>
</feature>
<feature type="transmembrane region" description="Helical" evidence="8">
    <location>
        <begin position="333"/>
        <end position="355"/>
    </location>
</feature>
<dbReference type="GO" id="GO:0022857">
    <property type="term" value="F:transmembrane transporter activity"/>
    <property type="evidence" value="ECO:0007669"/>
    <property type="project" value="InterPro"/>
</dbReference>
<feature type="transmembrane region" description="Helical" evidence="8">
    <location>
        <begin position="375"/>
        <end position="393"/>
    </location>
</feature>
<evidence type="ECO:0000256" key="6">
    <source>
        <dbReference type="ARBA" id="ARBA00023136"/>
    </source>
</evidence>
<keyword evidence="4 8" id="KW-0812">Transmembrane</keyword>
<dbReference type="PROSITE" id="PS50850">
    <property type="entry name" value="MFS"/>
    <property type="match status" value="1"/>
</dbReference>
<feature type="transmembrane region" description="Helical" evidence="8">
    <location>
        <begin position="709"/>
        <end position="731"/>
    </location>
</feature>
<feature type="transmembrane region" description="Helical" evidence="8">
    <location>
        <begin position="737"/>
        <end position="759"/>
    </location>
</feature>
<feature type="transmembrane region" description="Helical" evidence="8">
    <location>
        <begin position="638"/>
        <end position="658"/>
    </location>
</feature>
<evidence type="ECO:0000256" key="8">
    <source>
        <dbReference type="SAM" id="Phobius"/>
    </source>
</evidence>
<feature type="region of interest" description="Disordered" evidence="7">
    <location>
        <begin position="530"/>
        <end position="559"/>
    </location>
</feature>
<dbReference type="InterPro" id="IPR020846">
    <property type="entry name" value="MFS_dom"/>
</dbReference>
<evidence type="ECO:0000256" key="5">
    <source>
        <dbReference type="ARBA" id="ARBA00022989"/>
    </source>
</evidence>
<feature type="transmembrane region" description="Helical" evidence="8">
    <location>
        <begin position="432"/>
        <end position="450"/>
    </location>
</feature>
<dbReference type="GO" id="GO:0016020">
    <property type="term" value="C:membrane"/>
    <property type="evidence" value="ECO:0007669"/>
    <property type="project" value="UniProtKB-SubCell"/>
</dbReference>
<comment type="caution">
    <text evidence="10">The sequence shown here is derived from an EMBL/GenBank/DDBJ whole genome shotgun (WGS) entry which is preliminary data.</text>
</comment>
<dbReference type="Pfam" id="PF07690">
    <property type="entry name" value="MFS_1"/>
    <property type="match status" value="1"/>
</dbReference>
<sequence length="776" mass="82709">MSPSASSNRRDNREEALGSRYSTLNQSFWNERAPAHATSPEYALDRFVSEPAYLSSVVEFDRPLLGDVSGLDCVHLQCHIGTDTLSLARLGARSVTGLDVSGESIRQARLLAQKALDSGGRELRFVQADVYSALGALGPGSYDMVFTGIRALCWLPSISKWADVVSGLLRPGGRLFLREAHPVLWTLDEGDAGGLSLKHPYFESAEPVLRDHQDSYVETDADGGFENVVTGEFNHGLGEIVQALLDAGMRITGLKEHDSLPWRHLSAHMERHENGEWILTEKPERLPHSYTLQAWKPAPPSLLMLARLSEMAMASAAAPAPKRAPFLFAYRSSVAFIIITVAFAVFTDVFLYGVIVPVVPFALESRVDIAGGQDTASYSVLTNCFLAAIWGYLADRISSRRMPMVAGLLLLGGATALLCAGTSIPLLVVGRLLQGASAALVWTVGLALIVDATSSENMGKAMGWVGMAMSAGILSSPMLGGLVYSAGGYYAVFAMCFGLIAVDTAMRLMAIDVKTARAWLEEAPTPADGGIALDDERRHADDGQNGTAEPTLRGGKATSRSKPAFLTLLRSPRLLAALWGTLVHGIVTTSFDSTLPLFVSETFDWDSVGAGLIFLPLVTPSLLGPLVGAACDRWGARPLSSVGFLVATPFLICLRFVGSDGLSQKAILCVLLVGVGVAMALVLGPLMAEITWVVEDVMPTSAQSSYAQAYGLYNMAFSGGALLGPIIGGMIRDAAGWGTVGWTLGLVTFVTSVTQVVWIGGPLIRHRMSDEAGTES</sequence>
<dbReference type="EMBL" id="MWPZ01000002">
    <property type="protein sequence ID" value="TID03847.1"/>
    <property type="molecule type" value="Genomic_DNA"/>
</dbReference>
<feature type="domain" description="Major facilitator superfamily (MFS) profile" evidence="9">
    <location>
        <begin position="334"/>
        <end position="763"/>
    </location>
</feature>
<protein>
    <submittedName>
        <fullName evidence="10">Putative MFS-type transporter C18.02</fullName>
    </submittedName>
</protein>
<feature type="transmembrane region" description="Helical" evidence="8">
    <location>
        <begin position="462"/>
        <end position="484"/>
    </location>
</feature>
<evidence type="ECO:0000313" key="10">
    <source>
        <dbReference type="EMBL" id="TID03847.1"/>
    </source>
</evidence>
<dbReference type="SUPFAM" id="SSF103473">
    <property type="entry name" value="MFS general substrate transporter"/>
    <property type="match status" value="1"/>
</dbReference>
<keyword evidence="6 8" id="KW-0472">Membrane</keyword>
<evidence type="ECO:0000256" key="3">
    <source>
        <dbReference type="ARBA" id="ARBA00022448"/>
    </source>
</evidence>